<evidence type="ECO:0000259" key="3">
    <source>
        <dbReference type="SMART" id="SM00244"/>
    </source>
</evidence>
<feature type="domain" description="Band 7" evidence="3">
    <location>
        <begin position="229"/>
        <end position="388"/>
    </location>
</feature>
<dbReference type="AlphaFoldDB" id="A0AAE1DHG6"/>
<comment type="caution">
    <text evidence="4">The sequence shown here is derived from an EMBL/GenBank/DDBJ whole genome shotgun (WGS) entry which is preliminary data.</text>
</comment>
<dbReference type="Gene3D" id="3.30.479.30">
    <property type="entry name" value="Band 7 domain"/>
    <property type="match status" value="1"/>
</dbReference>
<dbReference type="Proteomes" id="UP001283361">
    <property type="component" value="Unassembled WGS sequence"/>
</dbReference>
<dbReference type="InterPro" id="IPR001972">
    <property type="entry name" value="Stomatin_HflK_fam"/>
</dbReference>
<reference evidence="4" key="1">
    <citation type="journal article" date="2023" name="G3 (Bethesda)">
        <title>A reference genome for the long-term kleptoplast-retaining sea slug Elysia crispata morphotype clarki.</title>
        <authorList>
            <person name="Eastman K.E."/>
            <person name="Pendleton A.L."/>
            <person name="Shaikh M.A."/>
            <person name="Suttiyut T."/>
            <person name="Ogas R."/>
            <person name="Tomko P."/>
            <person name="Gavelis G."/>
            <person name="Widhalm J.R."/>
            <person name="Wisecaver J.H."/>
        </authorList>
    </citation>
    <scope>NUCLEOTIDE SEQUENCE</scope>
    <source>
        <strain evidence="4">ECLA1</strain>
    </source>
</reference>
<feature type="compositionally biased region" description="Low complexity" evidence="2">
    <location>
        <begin position="136"/>
        <end position="149"/>
    </location>
</feature>
<dbReference type="EMBL" id="JAWDGP010003897">
    <property type="protein sequence ID" value="KAK3769618.1"/>
    <property type="molecule type" value="Genomic_DNA"/>
</dbReference>
<gene>
    <name evidence="4" type="ORF">RRG08_060732</name>
</gene>
<dbReference type="InterPro" id="IPR036013">
    <property type="entry name" value="Band_7/SPFH_dom_sf"/>
</dbReference>
<evidence type="ECO:0000313" key="4">
    <source>
        <dbReference type="EMBL" id="KAK3769618.1"/>
    </source>
</evidence>
<protein>
    <recommendedName>
        <fullName evidence="3">Band 7 domain-containing protein</fullName>
    </recommendedName>
</protein>
<dbReference type="PANTHER" id="PTHR10264:SF19">
    <property type="entry name" value="AT06885P-RELATED"/>
    <property type="match status" value="1"/>
</dbReference>
<feature type="region of interest" description="Disordered" evidence="2">
    <location>
        <begin position="1"/>
        <end position="46"/>
    </location>
</feature>
<dbReference type="FunFam" id="3.30.479.30:FF:000004">
    <property type="entry name" value="Putative membrane protease family, stomatin"/>
    <property type="match status" value="1"/>
</dbReference>
<feature type="compositionally biased region" description="Basic and acidic residues" evidence="2">
    <location>
        <begin position="104"/>
        <end position="113"/>
    </location>
</feature>
<dbReference type="PRINTS" id="PR00721">
    <property type="entry name" value="STOMATIN"/>
</dbReference>
<dbReference type="SUPFAM" id="SSF117892">
    <property type="entry name" value="Band 7/SPFH domain"/>
    <property type="match status" value="1"/>
</dbReference>
<accession>A0AAE1DHG6</accession>
<feature type="compositionally biased region" description="Polar residues" evidence="2">
    <location>
        <begin position="168"/>
        <end position="189"/>
    </location>
</feature>
<evidence type="ECO:0000256" key="2">
    <source>
        <dbReference type="SAM" id="MobiDB-lite"/>
    </source>
</evidence>
<dbReference type="Pfam" id="PF01145">
    <property type="entry name" value="Band_7"/>
    <property type="match status" value="1"/>
</dbReference>
<dbReference type="Gene3D" id="6.10.250.2090">
    <property type="match status" value="1"/>
</dbReference>
<dbReference type="PANTHER" id="PTHR10264">
    <property type="entry name" value="BAND 7 PROTEIN-RELATED"/>
    <property type="match status" value="1"/>
</dbReference>
<dbReference type="InterPro" id="IPR001107">
    <property type="entry name" value="Band_7"/>
</dbReference>
<feature type="compositionally biased region" description="Basic and acidic residues" evidence="2">
    <location>
        <begin position="190"/>
        <end position="202"/>
    </location>
</feature>
<dbReference type="InterPro" id="IPR043202">
    <property type="entry name" value="Band-7_stomatin-like"/>
</dbReference>
<keyword evidence="5" id="KW-1185">Reference proteome</keyword>
<feature type="region of interest" description="Disordered" evidence="2">
    <location>
        <begin position="104"/>
        <end position="202"/>
    </location>
</feature>
<proteinExistence type="inferred from homology"/>
<evidence type="ECO:0000313" key="5">
    <source>
        <dbReference type="Proteomes" id="UP001283361"/>
    </source>
</evidence>
<evidence type="ECO:0000256" key="1">
    <source>
        <dbReference type="ARBA" id="ARBA00008164"/>
    </source>
</evidence>
<name>A0AAE1DHG6_9GAST</name>
<sequence>MARLGVHGSPHSPHRTRVHWSPSTTSEPKLSSSGPPKPNPATFFTPVDEVKQVIPVLKRDSTASSPSGKKSFRALGGDLSLWLLAGLKRRSERTAGQIRVEALKRARPQQEQEHQEEEEEQQQQQPPLFIIQGPGSSQSQSTESTLSSSTERRPAAWVYPDILGPSNPGMSGTQNPKAITEQPRNSKYSIKSEDETRGPTKRELQTDPLIEFLNCAFITACCPCVAVSCPFICPQEYERAVVFRLGKLLPGGVRGPGVSFINPCFDEWKTVDLRIEAVDIQPQEVLTLDGVLVLVDAVVFFRVRDAVSSCCDIGDFRLATIRMCEGTLRAVLGNFTLTDVLERNSDIERQLKKTLAARTAAWGVDVTNLEIKNIRLPTAIVRSMSTEAETQKLALAKVLQAEGEEKSASYLAQASDCLSDPSAVTLRSLKELTFIAQRSRSITLFPFALSEGFWTWDVGAKTGW</sequence>
<organism evidence="4 5">
    <name type="scientific">Elysia crispata</name>
    <name type="common">lettuce slug</name>
    <dbReference type="NCBI Taxonomy" id="231223"/>
    <lineage>
        <taxon>Eukaryota</taxon>
        <taxon>Metazoa</taxon>
        <taxon>Spiralia</taxon>
        <taxon>Lophotrochozoa</taxon>
        <taxon>Mollusca</taxon>
        <taxon>Gastropoda</taxon>
        <taxon>Heterobranchia</taxon>
        <taxon>Euthyneura</taxon>
        <taxon>Panpulmonata</taxon>
        <taxon>Sacoglossa</taxon>
        <taxon>Placobranchoidea</taxon>
        <taxon>Plakobranchidae</taxon>
        <taxon>Elysia</taxon>
    </lineage>
</organism>
<comment type="similarity">
    <text evidence="1">Belongs to the band 7/mec-2 family.</text>
</comment>
<feature type="compositionally biased region" description="Polar residues" evidence="2">
    <location>
        <begin position="21"/>
        <end position="34"/>
    </location>
</feature>
<dbReference type="SMART" id="SM00244">
    <property type="entry name" value="PHB"/>
    <property type="match status" value="1"/>
</dbReference>
<dbReference type="GO" id="GO:0009898">
    <property type="term" value="C:cytoplasmic side of plasma membrane"/>
    <property type="evidence" value="ECO:0007669"/>
    <property type="project" value="UniProtKB-ARBA"/>
</dbReference>